<feature type="compositionally biased region" description="Polar residues" evidence="1">
    <location>
        <begin position="115"/>
        <end position="133"/>
    </location>
</feature>
<keyword evidence="3" id="KW-1185">Reference proteome</keyword>
<proteinExistence type="predicted"/>
<reference evidence="2 3" key="1">
    <citation type="submission" date="2014-11" db="EMBL/GenBank/DDBJ databases">
        <authorList>
            <person name="Zhu J."/>
            <person name="Qi W."/>
            <person name="Song R."/>
        </authorList>
    </citation>
    <scope>NUCLEOTIDE SEQUENCE [LARGE SCALE GENOMIC DNA]</scope>
</reference>
<dbReference type="Proteomes" id="UP000041254">
    <property type="component" value="Unassembled WGS sequence"/>
</dbReference>
<dbReference type="InParanoid" id="A0A0G4EPK6"/>
<evidence type="ECO:0000313" key="3">
    <source>
        <dbReference type="Proteomes" id="UP000041254"/>
    </source>
</evidence>
<sequence length="201" mass="21247">MPQLNPYADVFVPRLWSSSAHYGQDVLKGVYEPNVPVIPFSSMLMSNASNTLDDVNDNSGSSPPHGLASALARLDGEGAHGVATTLTFLLQPPADTHYKKDQLDLMAPAEDGQQQHRVTTPRSDTTDAGSTNMSISIDDYHTATDAPLGLTADMLPEVKGCGGGAGSWLEGVMQMGAGSTVLGCNAFHATKAVTLEWDMLE</sequence>
<evidence type="ECO:0000256" key="1">
    <source>
        <dbReference type="SAM" id="MobiDB-lite"/>
    </source>
</evidence>
<dbReference type="AlphaFoldDB" id="A0A0G4EPK6"/>
<gene>
    <name evidence="2" type="ORF">Vbra_12601</name>
</gene>
<evidence type="ECO:0000313" key="2">
    <source>
        <dbReference type="EMBL" id="CEL99491.1"/>
    </source>
</evidence>
<dbReference type="EMBL" id="CDMY01000281">
    <property type="protein sequence ID" value="CEL99491.1"/>
    <property type="molecule type" value="Genomic_DNA"/>
</dbReference>
<feature type="region of interest" description="Disordered" evidence="1">
    <location>
        <begin position="107"/>
        <end position="133"/>
    </location>
</feature>
<organism evidence="2 3">
    <name type="scientific">Vitrella brassicaformis (strain CCMP3155)</name>
    <dbReference type="NCBI Taxonomy" id="1169540"/>
    <lineage>
        <taxon>Eukaryota</taxon>
        <taxon>Sar</taxon>
        <taxon>Alveolata</taxon>
        <taxon>Colpodellida</taxon>
        <taxon>Vitrellaceae</taxon>
        <taxon>Vitrella</taxon>
    </lineage>
</organism>
<name>A0A0G4EPK6_VITBC</name>
<accession>A0A0G4EPK6</accession>
<protein>
    <submittedName>
        <fullName evidence="2">Uncharacterized protein</fullName>
    </submittedName>
</protein>
<dbReference type="VEuPathDB" id="CryptoDB:Vbra_12601"/>